<evidence type="ECO:0000313" key="2">
    <source>
        <dbReference type="EMBL" id="OMJ24092.1"/>
    </source>
</evidence>
<feature type="compositionally biased region" description="Low complexity" evidence="1">
    <location>
        <begin position="1072"/>
        <end position="1098"/>
    </location>
</feature>
<feature type="compositionally biased region" description="Basic and acidic residues" evidence="1">
    <location>
        <begin position="461"/>
        <end position="471"/>
    </location>
</feature>
<accession>A0A1R1YB09</accession>
<feature type="compositionally biased region" description="Polar residues" evidence="1">
    <location>
        <begin position="492"/>
        <end position="510"/>
    </location>
</feature>
<feature type="compositionally biased region" description="Basic residues" evidence="1">
    <location>
        <begin position="427"/>
        <end position="439"/>
    </location>
</feature>
<feature type="compositionally biased region" description="Low complexity" evidence="1">
    <location>
        <begin position="528"/>
        <end position="553"/>
    </location>
</feature>
<reference evidence="2 3" key="1">
    <citation type="submission" date="2017-01" db="EMBL/GenBank/DDBJ databases">
        <authorList>
            <person name="Mah S.A."/>
            <person name="Swanson W.J."/>
            <person name="Moy G.W."/>
            <person name="Vacquier V.D."/>
        </authorList>
    </citation>
    <scope>NUCLEOTIDE SEQUENCE [LARGE SCALE GENOMIC DNA]</scope>
    <source>
        <strain evidence="2 3">GSMNP</strain>
    </source>
</reference>
<protein>
    <submittedName>
        <fullName evidence="2">Uncharacterized protein</fullName>
    </submittedName>
</protein>
<proteinExistence type="predicted"/>
<feature type="compositionally biased region" description="Polar residues" evidence="1">
    <location>
        <begin position="414"/>
        <end position="426"/>
    </location>
</feature>
<feature type="compositionally biased region" description="Low complexity" evidence="1">
    <location>
        <begin position="440"/>
        <end position="460"/>
    </location>
</feature>
<dbReference type="Proteomes" id="UP000187283">
    <property type="component" value="Unassembled WGS sequence"/>
</dbReference>
<feature type="region of interest" description="Disordered" evidence="1">
    <location>
        <begin position="318"/>
        <end position="356"/>
    </location>
</feature>
<organism evidence="2 3">
    <name type="scientific">Smittium culicis</name>
    <dbReference type="NCBI Taxonomy" id="133412"/>
    <lineage>
        <taxon>Eukaryota</taxon>
        <taxon>Fungi</taxon>
        <taxon>Fungi incertae sedis</taxon>
        <taxon>Zoopagomycota</taxon>
        <taxon>Kickxellomycotina</taxon>
        <taxon>Harpellomycetes</taxon>
        <taxon>Harpellales</taxon>
        <taxon>Legeriomycetaceae</taxon>
        <taxon>Smittium</taxon>
    </lineage>
</organism>
<comment type="caution">
    <text evidence="2">The sequence shown here is derived from an EMBL/GenBank/DDBJ whole genome shotgun (WGS) entry which is preliminary data.</text>
</comment>
<sequence length="1399" mass="154181">MKSIKNTFKQLEINYLKKKEASQHSDFSHETFKPENDENEITNKNAKCIRKVMRPSSETAHLDLLLMKKRYRVSSNDLNDVESKLLLLTEMDLDLSPSVETSIKNNAINYLSNEHFIPKKRRKYNQAEIEAERNEMHEKQKILKIMDKSNTNEFQPSFSRLGFSKEFYLKKEQILCKPLEFDPNSLINPDPQNVNGSKSLSQSSSIKKSTLKKMKKSFLLSSQGTVRKPTEPFRVLRFSKSEEQVPTYFTIAFYPPEPNSNNCKCVLRIGSKIDTASDGQMLDFFIYNEAISDIYAIDFKFLYSLENIKLIYDSNPKTTETESEETHPSKQPIADTEPVSDSTTLSNKTTKDSITSKSLDAPVEKIINIEVPENIPISKTTSNTKLQATPSNKKAKNQEPAPAIDSLDTKATDETNTLPPTSTNKPNSKRKASTKKNQKNIKASASKSNSATLNSDSTTSKTKEKSIKTSEVKNSSILEPDKNDSCLPIAESSPQFNTVDSSTSENLESNKTLKIDPKPTLYKDITETNSDSKMTKSSKNSNISSTKASNSTSGDKLSNENLDDTALDSSLKLPLTSTIPVEPSGSQKVNNSSEPFRTSEIVSPSNIQSSISIPSSANNISENSQQIGDISSTEAFIKRIIFQLQSRAKMAGRTNFNMEDIQSLNLSQAQLAYFMRSRQLNQTLSSQQAQLQANNQAQNPNDNTSLQTNDSTPSSAHAQVPGLPNGITKEMLSDPQIKLFIQNRINQQRQASLNKTPTNPANSINTNNTNIFNNQSSNLDSNVNPANINISMDMSNNPNRANINHPSQTQLQTPKGQNKALNEIAQTLQATPQTQSQIINRNQILGTNSSQPGQLGVVHPQMLSISQAQALNQSQSNINPQLAHQAQIQNQNSQQVKPQSAQNQGIFEYILNIPDIENISSQVSIQIFAAINNIQLDALTIEKKQQLVNLAKNGTLRNLIIKKKQQLVSQLLIKQRQNLQQQKTPQQIQAILLQQKLMEQQKAVLAHHSNNIPQSINATPSVTTGGNLNSLNTPSNSNAQPTYAQSNQSNNPIAMNSLPNQNEQNKFEQTPANSNSNGANSTNNINSNSQQMNNINGSVSKNGVSYNPVENSSNSQIQNFSEIEAGKSISQQISGSSHLSLENKSGAAYAHNASDTKNLSLLSAGNNLSKQMIAASPSHSIISNLSNSGNINKNPSSINPSLNSVIGKQTSISQSNAGGLSSTPLPNSLNFNSGSGQNILQGEALESALKNAEFTKNQNLLRIAHMAATNSLPPHISSQFTPEYIEKMVLSYKTYISKLQIQSGRAGGHFQSPPSNNENIIEKLNAATPKSSVKLNENIHLPGSSSNLISQMSPSGNISYILQPHFKFIDKLLLRDKNLHLAFFYFQLGQFLIYNIFSS</sequence>
<feature type="region of interest" description="Disordered" evidence="1">
    <location>
        <begin position="576"/>
        <end position="609"/>
    </location>
</feature>
<evidence type="ECO:0000256" key="1">
    <source>
        <dbReference type="SAM" id="MobiDB-lite"/>
    </source>
</evidence>
<feature type="compositionally biased region" description="Low complexity" evidence="1">
    <location>
        <begin position="1027"/>
        <end position="1038"/>
    </location>
</feature>
<dbReference type="EMBL" id="LSSN01000413">
    <property type="protein sequence ID" value="OMJ24092.1"/>
    <property type="molecule type" value="Genomic_DNA"/>
</dbReference>
<feature type="region of interest" description="Disordered" evidence="1">
    <location>
        <begin position="378"/>
        <end position="562"/>
    </location>
</feature>
<keyword evidence="3" id="KW-1185">Reference proteome</keyword>
<feature type="compositionally biased region" description="Polar residues" evidence="1">
    <location>
        <begin position="339"/>
        <end position="356"/>
    </location>
</feature>
<gene>
    <name evidence="2" type="ORF">AYI70_g1825</name>
</gene>
<dbReference type="STRING" id="133412.A0A1R1YB09"/>
<dbReference type="OrthoDB" id="1932706at2759"/>
<feature type="compositionally biased region" description="Polar residues" evidence="1">
    <location>
        <begin position="1039"/>
        <end position="1071"/>
    </location>
</feature>
<evidence type="ECO:0000313" key="3">
    <source>
        <dbReference type="Proteomes" id="UP000187283"/>
    </source>
</evidence>
<feature type="compositionally biased region" description="Polar residues" evidence="1">
    <location>
        <begin position="576"/>
        <end position="602"/>
    </location>
</feature>
<feature type="region of interest" description="Disordered" evidence="1">
    <location>
        <begin position="688"/>
        <end position="729"/>
    </location>
</feature>
<feature type="compositionally biased region" description="Polar residues" evidence="1">
    <location>
        <begin position="706"/>
        <end position="717"/>
    </location>
</feature>
<feature type="compositionally biased region" description="Low complexity" evidence="1">
    <location>
        <begin position="688"/>
        <end position="705"/>
    </location>
</feature>
<name>A0A1R1YB09_9FUNG</name>
<feature type="region of interest" description="Disordered" evidence="1">
    <location>
        <begin position="1011"/>
        <end position="1113"/>
    </location>
</feature>
<feature type="compositionally biased region" description="Polar residues" evidence="1">
    <location>
        <begin position="378"/>
        <end position="392"/>
    </location>
</feature>
<feature type="compositionally biased region" description="Polar residues" evidence="1">
    <location>
        <begin position="1011"/>
        <end position="1026"/>
    </location>
</feature>
<feature type="compositionally biased region" description="Polar residues" evidence="1">
    <location>
        <begin position="1099"/>
        <end position="1113"/>
    </location>
</feature>